<comment type="caution">
    <text evidence="1">The sequence shown here is derived from an EMBL/GenBank/DDBJ whole genome shotgun (WGS) entry which is preliminary data.</text>
</comment>
<dbReference type="OrthoDB" id="4249050at2"/>
<evidence type="ECO:0000313" key="1">
    <source>
        <dbReference type="EMBL" id="KJS62356.1"/>
    </source>
</evidence>
<organism evidence="1 2">
    <name type="scientific">Streptomyces rubellomurinus (strain ATCC 31215)</name>
    <dbReference type="NCBI Taxonomy" id="359131"/>
    <lineage>
        <taxon>Bacteria</taxon>
        <taxon>Bacillati</taxon>
        <taxon>Actinomycetota</taxon>
        <taxon>Actinomycetes</taxon>
        <taxon>Kitasatosporales</taxon>
        <taxon>Streptomycetaceae</taxon>
        <taxon>Streptomyces</taxon>
    </lineage>
</organism>
<dbReference type="AlphaFoldDB" id="A0A0F2TIK0"/>
<evidence type="ECO:0000313" key="2">
    <source>
        <dbReference type="Proteomes" id="UP000033699"/>
    </source>
</evidence>
<gene>
    <name evidence="1" type="ORF">VM95_09220</name>
</gene>
<dbReference type="EMBL" id="JZKH01000013">
    <property type="protein sequence ID" value="KJS62356.1"/>
    <property type="molecule type" value="Genomic_DNA"/>
</dbReference>
<sequence length="106" mass="10481">MVEHRELCASVTEALAGAGFDTAPGASPLRIGPGPEGVLVDWPSDGEGGGPLSGEVRAAVSGAAAVVLRERGHLVAETAGGGLLVTAAEPVAVAAESEAVPEQWWG</sequence>
<dbReference type="PATRIC" id="fig|359131.3.peg.1179"/>
<protein>
    <submittedName>
        <fullName evidence="1">Uncharacterized protein</fullName>
    </submittedName>
</protein>
<dbReference type="RefSeq" id="WP_045693907.1">
    <property type="nucleotide sequence ID" value="NZ_JZKH01000013.1"/>
</dbReference>
<accession>A0A0F2TIK0</accession>
<dbReference type="Proteomes" id="UP000033699">
    <property type="component" value="Unassembled WGS sequence"/>
</dbReference>
<proteinExistence type="predicted"/>
<reference evidence="1 2" key="1">
    <citation type="submission" date="2015-02" db="EMBL/GenBank/DDBJ databases">
        <authorList>
            <person name="Ju K.-S."/>
            <person name="Doroghazi J.R."/>
            <person name="Metcalf W."/>
        </authorList>
    </citation>
    <scope>NUCLEOTIDE SEQUENCE [LARGE SCALE GENOMIC DNA]</scope>
    <source>
        <strain evidence="1 2">ATCC 31215</strain>
    </source>
</reference>
<keyword evidence="2" id="KW-1185">Reference proteome</keyword>
<name>A0A0F2TIK0_STRR3</name>